<dbReference type="GO" id="GO:0005886">
    <property type="term" value="C:plasma membrane"/>
    <property type="evidence" value="ECO:0007669"/>
    <property type="project" value="UniProtKB-SubCell"/>
</dbReference>
<accession>A0A5Q6RPL3</accession>
<evidence type="ECO:0000256" key="6">
    <source>
        <dbReference type="SAM" id="Phobius"/>
    </source>
</evidence>
<dbReference type="RefSeq" id="WP_149771189.1">
    <property type="nucleotide sequence ID" value="NZ_VDFQ02000006.1"/>
</dbReference>
<name>A0A5Q6RPL3_9ACTN</name>
<feature type="transmembrane region" description="Helical" evidence="6">
    <location>
        <begin position="124"/>
        <end position="143"/>
    </location>
</feature>
<proteinExistence type="predicted"/>
<keyword evidence="5 6" id="KW-0472">Membrane</keyword>
<evidence type="ECO:0000256" key="5">
    <source>
        <dbReference type="ARBA" id="ARBA00023136"/>
    </source>
</evidence>
<evidence type="ECO:0000256" key="1">
    <source>
        <dbReference type="ARBA" id="ARBA00004651"/>
    </source>
</evidence>
<feature type="transmembrane region" description="Helical" evidence="6">
    <location>
        <begin position="274"/>
        <end position="293"/>
    </location>
</feature>
<evidence type="ECO:0000259" key="7">
    <source>
        <dbReference type="Pfam" id="PF00482"/>
    </source>
</evidence>
<keyword evidence="3 6" id="KW-0812">Transmembrane</keyword>
<dbReference type="Proteomes" id="UP000307768">
    <property type="component" value="Unassembled WGS sequence"/>
</dbReference>
<feature type="domain" description="Type II secretion system protein GspF" evidence="7">
    <location>
        <begin position="163"/>
        <end position="288"/>
    </location>
</feature>
<dbReference type="InterPro" id="IPR018076">
    <property type="entry name" value="T2SS_GspF_dom"/>
</dbReference>
<comment type="caution">
    <text evidence="8">The sequence shown here is derived from an EMBL/GenBank/DDBJ whole genome shotgun (WGS) entry which is preliminary data.</text>
</comment>
<dbReference type="OrthoDB" id="5243064at2"/>
<comment type="subcellular location">
    <subcellularLocation>
        <location evidence="1">Cell membrane</location>
        <topology evidence="1">Multi-pass membrane protein</topology>
    </subcellularLocation>
</comment>
<dbReference type="PANTHER" id="PTHR35007">
    <property type="entry name" value="INTEGRAL MEMBRANE PROTEIN-RELATED"/>
    <property type="match status" value="1"/>
</dbReference>
<feature type="transmembrane region" description="Helical" evidence="6">
    <location>
        <begin position="101"/>
        <end position="118"/>
    </location>
</feature>
<dbReference type="PANTHER" id="PTHR35007:SF1">
    <property type="entry name" value="PILUS ASSEMBLY PROTEIN"/>
    <property type="match status" value="1"/>
</dbReference>
<dbReference type="AlphaFoldDB" id="A0A5Q6RPL3"/>
<evidence type="ECO:0000313" key="9">
    <source>
        <dbReference type="Proteomes" id="UP000307768"/>
    </source>
</evidence>
<keyword evidence="2" id="KW-1003">Cell membrane</keyword>
<dbReference type="Pfam" id="PF00482">
    <property type="entry name" value="T2SSF"/>
    <property type="match status" value="1"/>
</dbReference>
<keyword evidence="4 6" id="KW-1133">Transmembrane helix</keyword>
<reference evidence="8 9" key="1">
    <citation type="submission" date="2019-09" db="EMBL/GenBank/DDBJ databases">
        <title>Mumia zhuanghuii sp. nov. isolated from the intestinal contents of plateau pika (Ochotona curzoniae) in the Qinghai-Tibet plateau of China.</title>
        <authorList>
            <person name="Tian Z."/>
        </authorList>
    </citation>
    <scope>NUCLEOTIDE SEQUENCE [LARGE SCALE GENOMIC DNA]</scope>
    <source>
        <strain evidence="9">350</strain>
    </source>
</reference>
<evidence type="ECO:0000256" key="2">
    <source>
        <dbReference type="ARBA" id="ARBA00022475"/>
    </source>
</evidence>
<dbReference type="EMBL" id="VDFQ02000006">
    <property type="protein sequence ID" value="KAA1419965.1"/>
    <property type="molecule type" value="Genomic_DNA"/>
</dbReference>
<sequence length="297" mass="31805">MTLALLAGAAVGAGILILVRMNARPVPGVAATLARVDGAKRRARRRPAADAEKADLIDRWRESVGERIEDEASARGWAFARTRADLAVLDKPFAQHLGTKVLLALAALVWFPMVFTLLGYDPLGIPAVVSVLLAVGAFFLPDLQIHGEAEKRRRDFRHVTGSFLDLVAMNLAGGRGLPEALLAASTVGDHWAMVRIREAITNARLSGRTPWEGIAALGQELGVDELRDLASTLGLAGDEGARIRESLLARADSMRRRELADIEGAAGESSQSMLVAQLLMCVAFLVFLAYPAVSKLG</sequence>
<feature type="transmembrane region" description="Helical" evidence="6">
    <location>
        <begin position="6"/>
        <end position="23"/>
    </location>
</feature>
<evidence type="ECO:0000256" key="3">
    <source>
        <dbReference type="ARBA" id="ARBA00022692"/>
    </source>
</evidence>
<evidence type="ECO:0000256" key="4">
    <source>
        <dbReference type="ARBA" id="ARBA00022989"/>
    </source>
</evidence>
<protein>
    <submittedName>
        <fullName evidence="8">Type II secretion system F family protein</fullName>
    </submittedName>
</protein>
<evidence type="ECO:0000313" key="8">
    <source>
        <dbReference type="EMBL" id="KAA1419965.1"/>
    </source>
</evidence>
<gene>
    <name evidence="8" type="ORF">FE697_018915</name>
</gene>
<organism evidence="8 9">
    <name type="scientific">Mumia zhuanghuii</name>
    <dbReference type="NCBI Taxonomy" id="2585211"/>
    <lineage>
        <taxon>Bacteria</taxon>
        <taxon>Bacillati</taxon>
        <taxon>Actinomycetota</taxon>
        <taxon>Actinomycetes</taxon>
        <taxon>Propionibacteriales</taxon>
        <taxon>Nocardioidaceae</taxon>
        <taxon>Mumia</taxon>
    </lineage>
</organism>